<gene>
    <name evidence="7" type="ORF">MHBO_004061</name>
</gene>
<keyword evidence="3" id="KW-0813">Transport</keyword>
<reference evidence="7 8" key="1">
    <citation type="journal article" date="2024" name="BMC Biol.">
        <title>Comparative genomics of Ascetosporea gives new insight into the evolutionary basis for animal parasitism in Rhizaria.</title>
        <authorList>
            <person name="Hiltunen Thoren M."/>
            <person name="Onut-Brannstrom I."/>
            <person name="Alfjorden A."/>
            <person name="Peckova H."/>
            <person name="Swords F."/>
            <person name="Hooper C."/>
            <person name="Holzer A.S."/>
            <person name="Bass D."/>
            <person name="Burki F."/>
        </authorList>
    </citation>
    <scope>NUCLEOTIDE SEQUENCE [LARGE SCALE GENOMIC DNA]</scope>
    <source>
        <strain evidence="7">20-A016</strain>
    </source>
</reference>
<dbReference type="EMBL" id="JBDODL010003065">
    <property type="protein sequence ID" value="MES1922546.1"/>
    <property type="molecule type" value="Genomic_DNA"/>
</dbReference>
<comment type="subcellular location">
    <subcellularLocation>
        <location evidence="1">Endomembrane system</location>
    </subcellularLocation>
</comment>
<dbReference type="InterPro" id="IPR011989">
    <property type="entry name" value="ARM-like"/>
</dbReference>
<dbReference type="Proteomes" id="UP001439008">
    <property type="component" value="Unassembled WGS sequence"/>
</dbReference>
<comment type="similarity">
    <text evidence="2">Belongs to the adaptor complexes large subunit family.</text>
</comment>
<evidence type="ECO:0000256" key="3">
    <source>
        <dbReference type="ARBA" id="ARBA00022448"/>
    </source>
</evidence>
<dbReference type="InterPro" id="IPR016024">
    <property type="entry name" value="ARM-type_fold"/>
</dbReference>
<feature type="domain" description="Clathrin/coatomer adaptor adaptin-like N-terminal" evidence="6">
    <location>
        <begin position="2"/>
        <end position="239"/>
    </location>
</feature>
<keyword evidence="4" id="KW-0653">Protein transport</keyword>
<name>A0ABV2AS98_9EUKA</name>
<dbReference type="Gene3D" id="1.25.10.10">
    <property type="entry name" value="Leucine-rich Repeat Variant"/>
    <property type="match status" value="1"/>
</dbReference>
<dbReference type="SUPFAM" id="SSF48371">
    <property type="entry name" value="ARM repeat"/>
    <property type="match status" value="1"/>
</dbReference>
<evidence type="ECO:0000256" key="2">
    <source>
        <dbReference type="ARBA" id="ARBA00006613"/>
    </source>
</evidence>
<protein>
    <recommendedName>
        <fullName evidence="6">Clathrin/coatomer adaptor adaptin-like N-terminal domain-containing protein</fullName>
    </recommendedName>
</protein>
<evidence type="ECO:0000256" key="4">
    <source>
        <dbReference type="ARBA" id="ARBA00022927"/>
    </source>
</evidence>
<organism evidence="7 8">
    <name type="scientific">Bonamia ostreae</name>
    <dbReference type="NCBI Taxonomy" id="126728"/>
    <lineage>
        <taxon>Eukaryota</taxon>
        <taxon>Sar</taxon>
        <taxon>Rhizaria</taxon>
        <taxon>Endomyxa</taxon>
        <taxon>Ascetosporea</taxon>
        <taxon>Haplosporida</taxon>
        <taxon>Bonamia</taxon>
    </lineage>
</organism>
<feature type="non-terminal residue" evidence="7">
    <location>
        <position position="247"/>
    </location>
</feature>
<dbReference type="PANTHER" id="PTHR11134">
    <property type="entry name" value="ADAPTOR COMPLEX SUBUNIT BETA FAMILY MEMBER"/>
    <property type="match status" value="1"/>
</dbReference>
<keyword evidence="8" id="KW-1185">Reference proteome</keyword>
<evidence type="ECO:0000256" key="1">
    <source>
        <dbReference type="ARBA" id="ARBA00004308"/>
    </source>
</evidence>
<dbReference type="InterPro" id="IPR026739">
    <property type="entry name" value="AP_beta"/>
</dbReference>
<proteinExistence type="inferred from homology"/>
<evidence type="ECO:0000313" key="7">
    <source>
        <dbReference type="EMBL" id="MES1922546.1"/>
    </source>
</evidence>
<feature type="non-terminal residue" evidence="7">
    <location>
        <position position="1"/>
    </location>
</feature>
<sequence length="247" mass="28090">ELQYIVLKNLKILLKAHPNFLKDYTRVLFCKYNDPPYIKSEKIDLLVLIADSSNAEQILLEFNDYSREVDVDLARLGIRAIGKVALRLPSKLNQCINVLRSLLTLKRNHIANEISVVLKQIFDAFPDYRRLNVVEELAENPELIDRSDSTEAFIWLLGALHGKLKIDVLEALKYYFEGFQESEDGVRDQLLSAAVKCYVAEPTGEGKQLCEAALSAAENFERSIDLNEQAAFYKRVLNLGADDAKRI</sequence>
<dbReference type="Pfam" id="PF01602">
    <property type="entry name" value="Adaptin_N"/>
    <property type="match status" value="1"/>
</dbReference>
<evidence type="ECO:0000256" key="5">
    <source>
        <dbReference type="ARBA" id="ARBA00023136"/>
    </source>
</evidence>
<comment type="caution">
    <text evidence="7">The sequence shown here is derived from an EMBL/GenBank/DDBJ whole genome shotgun (WGS) entry which is preliminary data.</text>
</comment>
<evidence type="ECO:0000313" key="8">
    <source>
        <dbReference type="Proteomes" id="UP001439008"/>
    </source>
</evidence>
<dbReference type="InterPro" id="IPR002553">
    <property type="entry name" value="Clathrin/coatomer_adapt-like_N"/>
</dbReference>
<accession>A0ABV2AS98</accession>
<evidence type="ECO:0000259" key="6">
    <source>
        <dbReference type="Pfam" id="PF01602"/>
    </source>
</evidence>
<keyword evidence="5" id="KW-0472">Membrane</keyword>